<protein>
    <submittedName>
        <fullName evidence="3">Type VI secretion system contractile sheath large subunit</fullName>
    </submittedName>
</protein>
<feature type="domain" description="TssC1 N-terminal" evidence="1">
    <location>
        <begin position="69"/>
        <end position="371"/>
    </location>
</feature>
<dbReference type="AlphaFoldDB" id="A0A964T7F2"/>
<dbReference type="NCBIfam" id="TIGR03355">
    <property type="entry name" value="VI_chp_2"/>
    <property type="match status" value="1"/>
</dbReference>
<dbReference type="PANTHER" id="PTHR35565">
    <property type="entry name" value="CYTOPLASMIC PROTEIN-RELATED"/>
    <property type="match status" value="1"/>
</dbReference>
<sequence>MAVEAQQEQLGQAPAAVQEVDEFSSLLKQSFKPRSERAATEVENAVTTLVRQALADTTLIKEDVLDTIDEMIARLDEKLSVQMNEILHHPEFQKIESAWRGLHYLVYNSETDTSLKLRVMNVSKMELYRDLRQYPDAKWDQSPLFKKLYEAEFGQLGGEPFGCLIGDYYFDHSAPDVRLLRDLGKVAAAAHCPFIAGAAPGLMGMDSWTELMNPRDLGKIFDTPDYAAWKSLRDSENSRYVGLCMPRVLAREPYGAKSLPVEEFAFEEATDGHTGEKYAWMNASYAMAANINRAFKEYGWTVRIRGVQSGGEVINLPTHTFPTDDGSIDLKCPTEIAITDRREAELSKSGLLPLIHRKNTDKAAFIGAQSLYRPKKYDKEEATASDNLSSRLPYMFAVSRFSHFLKCMVRDQIGETKERAELERWLQSWINHYVDPDPQNSDTLTKARKPLADARVDVFADEENPGYYGARFYLRPHFQLEGMDIGMSLVSRLPAKAS</sequence>
<proteinExistence type="predicted"/>
<dbReference type="Proteomes" id="UP000773614">
    <property type="component" value="Unassembled WGS sequence"/>
</dbReference>
<reference evidence="3" key="1">
    <citation type="submission" date="2019-03" db="EMBL/GenBank/DDBJ databases">
        <title>Afifella sp. nov., isolated from activated sludge.</title>
        <authorList>
            <person name="Li Q."/>
            <person name="Liu Y."/>
        </authorList>
    </citation>
    <scope>NUCLEOTIDE SEQUENCE</scope>
    <source>
        <strain evidence="3">L72</strain>
    </source>
</reference>
<comment type="caution">
    <text evidence="3">The sequence shown here is derived from an EMBL/GenBank/DDBJ whole genome shotgun (WGS) entry which is preliminary data.</text>
</comment>
<gene>
    <name evidence="3" type="primary">tssC</name>
    <name evidence="3" type="ORF">E4O86_19675</name>
</gene>
<evidence type="ECO:0000259" key="2">
    <source>
        <dbReference type="Pfam" id="PF18945"/>
    </source>
</evidence>
<evidence type="ECO:0000313" key="3">
    <source>
        <dbReference type="EMBL" id="MYZ49931.1"/>
    </source>
</evidence>
<dbReference type="Pfam" id="PF18945">
    <property type="entry name" value="VipB_2"/>
    <property type="match status" value="1"/>
</dbReference>
<accession>A0A964T7F2</accession>
<dbReference type="InterPro" id="IPR044032">
    <property type="entry name" value="TssC1_C"/>
</dbReference>
<feature type="domain" description="TssC1 C-terminal" evidence="2">
    <location>
        <begin position="381"/>
        <end position="493"/>
    </location>
</feature>
<evidence type="ECO:0000313" key="4">
    <source>
        <dbReference type="Proteomes" id="UP000773614"/>
    </source>
</evidence>
<dbReference type="RefSeq" id="WP_161142269.1">
    <property type="nucleotide sequence ID" value="NZ_SPKJ01000106.1"/>
</dbReference>
<dbReference type="Pfam" id="PF05943">
    <property type="entry name" value="VipB"/>
    <property type="match status" value="1"/>
</dbReference>
<dbReference type="PANTHER" id="PTHR35565:SF3">
    <property type="entry name" value="TYPE VI SECRETION SYSTEM SHEATH PROTEIN TSSC1"/>
    <property type="match status" value="1"/>
</dbReference>
<dbReference type="InterPro" id="IPR044031">
    <property type="entry name" value="TssC1_N"/>
</dbReference>
<dbReference type="OrthoDB" id="9764000at2"/>
<name>A0A964T7F2_9HYPH</name>
<dbReference type="EMBL" id="SPKJ01000106">
    <property type="protein sequence ID" value="MYZ49931.1"/>
    <property type="molecule type" value="Genomic_DNA"/>
</dbReference>
<dbReference type="InterPro" id="IPR010269">
    <property type="entry name" value="T6SS_TssC-like"/>
</dbReference>
<evidence type="ECO:0000259" key="1">
    <source>
        <dbReference type="Pfam" id="PF05943"/>
    </source>
</evidence>
<keyword evidence="4" id="KW-1185">Reference proteome</keyword>
<organism evidence="3 4">
    <name type="scientific">Propylenella binzhouense</name>
    <dbReference type="NCBI Taxonomy" id="2555902"/>
    <lineage>
        <taxon>Bacteria</taxon>
        <taxon>Pseudomonadati</taxon>
        <taxon>Pseudomonadota</taxon>
        <taxon>Alphaproteobacteria</taxon>
        <taxon>Hyphomicrobiales</taxon>
        <taxon>Propylenellaceae</taxon>
        <taxon>Propylenella</taxon>
    </lineage>
</organism>